<keyword evidence="2" id="KW-0732">Signal</keyword>
<protein>
    <submittedName>
        <fullName evidence="3">Uncharacterized protein</fullName>
    </submittedName>
</protein>
<evidence type="ECO:0000256" key="1">
    <source>
        <dbReference type="SAM" id="Phobius"/>
    </source>
</evidence>
<dbReference type="RefSeq" id="XP_007398951.1">
    <property type="nucleotide sequence ID" value="XM_007398889.1"/>
</dbReference>
<dbReference type="KEGG" id="pco:PHACADRAFT_126580"/>
<gene>
    <name evidence="3" type="ORF">PHACADRAFT_126580</name>
</gene>
<name>K5W0H4_PHACS</name>
<dbReference type="Proteomes" id="UP000008370">
    <property type="component" value="Unassembled WGS sequence"/>
</dbReference>
<feature type="signal peptide" evidence="2">
    <location>
        <begin position="1"/>
        <end position="17"/>
    </location>
</feature>
<reference evidence="3 4" key="1">
    <citation type="journal article" date="2012" name="BMC Genomics">
        <title>Comparative genomics of the white-rot fungi, Phanerochaete carnosa and P. chrysosporium, to elucidate the genetic basis of the distinct wood types they colonize.</title>
        <authorList>
            <person name="Suzuki H."/>
            <person name="MacDonald J."/>
            <person name="Syed K."/>
            <person name="Salamov A."/>
            <person name="Hori C."/>
            <person name="Aerts A."/>
            <person name="Henrissat B."/>
            <person name="Wiebenga A."/>
            <person name="vanKuyk P.A."/>
            <person name="Barry K."/>
            <person name="Lindquist E."/>
            <person name="LaButti K."/>
            <person name="Lapidus A."/>
            <person name="Lucas S."/>
            <person name="Coutinho P."/>
            <person name="Gong Y."/>
            <person name="Samejima M."/>
            <person name="Mahadevan R."/>
            <person name="Abou-Zaid M."/>
            <person name="de Vries R.P."/>
            <person name="Igarashi K."/>
            <person name="Yadav J.S."/>
            <person name="Grigoriev I.V."/>
            <person name="Master E.R."/>
        </authorList>
    </citation>
    <scope>NUCLEOTIDE SEQUENCE [LARGE SCALE GENOMIC DNA]</scope>
    <source>
        <strain evidence="3 4">HHB-10118-sp</strain>
    </source>
</reference>
<organism evidence="3 4">
    <name type="scientific">Phanerochaete carnosa (strain HHB-10118-sp)</name>
    <name type="common">White-rot fungus</name>
    <name type="synonym">Peniophora carnosa</name>
    <dbReference type="NCBI Taxonomy" id="650164"/>
    <lineage>
        <taxon>Eukaryota</taxon>
        <taxon>Fungi</taxon>
        <taxon>Dikarya</taxon>
        <taxon>Basidiomycota</taxon>
        <taxon>Agaricomycotina</taxon>
        <taxon>Agaricomycetes</taxon>
        <taxon>Polyporales</taxon>
        <taxon>Phanerochaetaceae</taxon>
        <taxon>Phanerochaete</taxon>
    </lineage>
</organism>
<feature type="chain" id="PRO_5003885203" evidence="2">
    <location>
        <begin position="18"/>
        <end position="318"/>
    </location>
</feature>
<dbReference type="InParanoid" id="K5W0H4"/>
<dbReference type="GeneID" id="18908058"/>
<sequence>MMFIFGFFLSCFNGIWAYGYLCWACGDGWRRSGSGNLLVTLFSLFIAAPVLAFSVIMPFFGGWIVVPIMQKYAWDHYCDSFPAFAILDARSYNDPSYTVNVAYFFMNQPSAGSPTQLFTYEIANTDGGDNWRFSLRSWDTAQSSIPLDFYPTLQAVHYNFYQLTIDGNCTLSANASAAGNTVDNTATVPCMTGTFDPSAHLHFNITSAVPLNSTLVSSYPAAVPNATSNLTIRDSNWDFGKYAPALALQELQPDGQLGHLILKTTVTAPHDSTELKVCVAGPEGRQGAAVQPEVFAPLGLVLMRQADYALYSTQPSSD</sequence>
<feature type="transmembrane region" description="Helical" evidence="1">
    <location>
        <begin position="41"/>
        <end position="66"/>
    </location>
</feature>
<dbReference type="HOGENOM" id="CLU_070626_0_0_1"/>
<keyword evidence="4" id="KW-1185">Reference proteome</keyword>
<dbReference type="AlphaFoldDB" id="K5W0H4"/>
<proteinExistence type="predicted"/>
<evidence type="ECO:0000313" key="4">
    <source>
        <dbReference type="Proteomes" id="UP000008370"/>
    </source>
</evidence>
<keyword evidence="1" id="KW-1133">Transmembrane helix</keyword>
<keyword evidence="1" id="KW-0472">Membrane</keyword>
<evidence type="ECO:0000313" key="3">
    <source>
        <dbReference type="EMBL" id="EKM52610.1"/>
    </source>
</evidence>
<evidence type="ECO:0000256" key="2">
    <source>
        <dbReference type="SAM" id="SignalP"/>
    </source>
</evidence>
<dbReference type="EMBL" id="JH930475">
    <property type="protein sequence ID" value="EKM52610.1"/>
    <property type="molecule type" value="Genomic_DNA"/>
</dbReference>
<accession>K5W0H4</accession>
<dbReference type="OrthoDB" id="100006at2759"/>
<keyword evidence="1" id="KW-0812">Transmembrane</keyword>